<evidence type="ECO:0000313" key="2">
    <source>
        <dbReference type="Proteomes" id="UP000293347"/>
    </source>
</evidence>
<accession>A0A4V2MLF3</accession>
<dbReference type="OrthoDB" id="947656at2"/>
<evidence type="ECO:0008006" key="3">
    <source>
        <dbReference type="Google" id="ProtNLM"/>
    </source>
</evidence>
<dbReference type="EMBL" id="SJSL01000002">
    <property type="protein sequence ID" value="TCD01707.1"/>
    <property type="molecule type" value="Genomic_DNA"/>
</dbReference>
<sequence length="174" mass="20671">MNKLPITIDVEIPNDSDKIYDYTKHILDIIMEHLHLDLSYQRRIKLIIVELITNSIKHSNGLPTQIQLIIDHPQLSILKLEKGLQIEFSSPQQIPFENIEQKLHVSFSESNNHEIQPLDRYKFRFLNPIRKDELSLDRLPEHFGFYIITLASDSFIYQYDPEMKENRYIVNIKI</sequence>
<dbReference type="AlphaFoldDB" id="A0A4V2MLF3"/>
<protein>
    <recommendedName>
        <fullName evidence="3">Anti-sigma regulatory factor (Ser/Thr protein kinase)</fullName>
    </recommendedName>
</protein>
<dbReference type="RefSeq" id="WP_131596507.1">
    <property type="nucleotide sequence ID" value="NZ_SJSL01000002.1"/>
</dbReference>
<keyword evidence="2" id="KW-1185">Reference proteome</keyword>
<proteinExistence type="predicted"/>
<gene>
    <name evidence="1" type="ORF">EZ437_13400</name>
</gene>
<organism evidence="1 2">
    <name type="scientific">Pedobacter psychroterrae</name>
    <dbReference type="NCBI Taxonomy" id="2530453"/>
    <lineage>
        <taxon>Bacteria</taxon>
        <taxon>Pseudomonadati</taxon>
        <taxon>Bacteroidota</taxon>
        <taxon>Sphingobacteriia</taxon>
        <taxon>Sphingobacteriales</taxon>
        <taxon>Sphingobacteriaceae</taxon>
        <taxon>Pedobacter</taxon>
    </lineage>
</organism>
<evidence type="ECO:0000313" key="1">
    <source>
        <dbReference type="EMBL" id="TCD01707.1"/>
    </source>
</evidence>
<comment type="caution">
    <text evidence="1">The sequence shown here is derived from an EMBL/GenBank/DDBJ whole genome shotgun (WGS) entry which is preliminary data.</text>
</comment>
<name>A0A4V2MLF3_9SPHI</name>
<reference evidence="1 2" key="1">
    <citation type="submission" date="2019-02" db="EMBL/GenBank/DDBJ databases">
        <title>Pedobacter sp. RP-1-14 sp. nov., isolated from Arctic soil.</title>
        <authorList>
            <person name="Dahal R.H."/>
        </authorList>
    </citation>
    <scope>NUCLEOTIDE SEQUENCE [LARGE SCALE GENOMIC DNA]</scope>
    <source>
        <strain evidence="1 2">RP-1-14</strain>
    </source>
</reference>
<dbReference type="Proteomes" id="UP000293347">
    <property type="component" value="Unassembled WGS sequence"/>
</dbReference>